<dbReference type="Gene3D" id="3.30.420.610">
    <property type="entry name" value="LOTUS domain-like"/>
    <property type="match status" value="2"/>
</dbReference>
<dbReference type="PROSITE" id="PS51644">
    <property type="entry name" value="HTH_OST"/>
    <property type="match status" value="2"/>
</dbReference>
<dbReference type="PANTHER" id="PTHR22948">
    <property type="entry name" value="TUDOR DOMAIN CONTAINING PROTEIN"/>
    <property type="match status" value="1"/>
</dbReference>
<feature type="domain" description="HTH OST-type" evidence="7">
    <location>
        <begin position="245"/>
        <end position="318"/>
    </location>
</feature>
<dbReference type="GO" id="GO:0005737">
    <property type="term" value="C:cytoplasm"/>
    <property type="evidence" value="ECO:0007669"/>
    <property type="project" value="UniProtKB-SubCell"/>
</dbReference>
<dbReference type="GO" id="GO:0007283">
    <property type="term" value="P:spermatogenesis"/>
    <property type="evidence" value="ECO:0007669"/>
    <property type="project" value="UniProtKB-KW"/>
</dbReference>
<evidence type="ECO:0000256" key="5">
    <source>
        <dbReference type="SAM" id="MobiDB-lite"/>
    </source>
</evidence>
<dbReference type="SUPFAM" id="SSF63748">
    <property type="entry name" value="Tudor/PWWP/MBT"/>
    <property type="match status" value="1"/>
</dbReference>
<dbReference type="CDD" id="cd09972">
    <property type="entry name" value="LOTUS_TDRD_OSKAR"/>
    <property type="match status" value="1"/>
</dbReference>
<evidence type="ECO:0000256" key="3">
    <source>
        <dbReference type="ARBA" id="ARBA00022737"/>
    </source>
</evidence>
<sequence length="1163" mass="133143">MEELKKILTSLLISSPLKLTVALLDRDYAEQMGERIPYRSLGFNSLENCLHSMPDVLKVTGYGPNAIVDVYVTQKSAHINDLVTRQRVNPPKRRARFGVPKRARPLRCNNAYSYQCSRTPSLTFRPPTYYPRQRNELDTSNSFKSKNILPPSASASSTSSGSPPNINADIQISEKSFSSTGAIPKLKVISPPQSNNGSFVNRNHYWSDSSDDESDKENVRFTKSVTIDKAPRKSPKPESIININVPMNVQINLNKLMSKYETGIWCRNLPSVYKEMFSKELDYAEYGYRALIFLCTDLPDIFICIRPNKGDHKLFYKPKGLPEDYDKDFKTQRVYEEEDDDKPSEFEFNLDHLLSKKFAYPDDVIQMYEEIPRLLLPDDIQEGDFVDVVVGEIYDPSKLWLLFHEYYDALNNLMDEIQTFYTSNNYYIPEHMIVVDMYCVAVYNSEYHRAIVVNTLANNPSKVKVYYLDYGTVGAVDSNSLKFLHRKFCNLPQQAVRARLCGIRPPIEKSHWPLETSNRLLELVRMKPCVAHLYHVDFERQILHVFLADTSGDEDIYLNDALVKEGHAVFSNQEQQKITLEPRSTPWVKNVHLYPTFEEIEMSAVPNASEMCRLLKTGTPIEFIHPQYYGQRKADDKVRDEELVKLVTDEDDFNQEGDLISFTDYEDGYPDTTSSVKCDKNSTSKEIVSGCDEAANGRTILQPTVSKKFYEESLTTKGAYEPKLLNPIKMDQKLCDNLTSFNGKTNTISVSDESKCTEKIQATPAIRPPPGFERLVPSSSLNNSSHFGVDHRNNTYVNVTQTTNLSSQMANLNLIGLSLQQLLPLASHNMSQPPSHVPQHTFMLPQLQPHLIHQVQQSPYVSYPNYIPPQHAPPQFGYPYGQPTNVQFYGNSQNHIPQVHCFERVNPVYANPERNKIISVIWKKLHGKVELQHKLVQFLTERQHLPSYPQLKVPYDYLTSVLSRNPLSILTDNHNKIIYYLVSNLSDIDILELFKVIDSEECLSRGFTQINSNSSVKSENLKNKTSHSTVQQDNLVKKRHLIIKTDLNQFPFHIIWYRQEPHVCVKELLGFLKLDIPIEDVRKAILMADEELTISVLPLNSNMEIYNSLTRYNIKVDKNIILHIIPASSVAKIAAILKPNAGQVQFEEFLKKVDANSDLWFSV</sequence>
<keyword evidence="4" id="KW-0221">Differentiation</keyword>
<dbReference type="CDD" id="cd08824">
    <property type="entry name" value="LOTUS"/>
    <property type="match status" value="1"/>
</dbReference>
<dbReference type="SUPFAM" id="SSF50199">
    <property type="entry name" value="Staphylococcal nuclease"/>
    <property type="match status" value="1"/>
</dbReference>
<feature type="region of interest" description="Disordered" evidence="5">
    <location>
        <begin position="123"/>
        <end position="168"/>
    </location>
</feature>
<dbReference type="AlphaFoldDB" id="A0A1Y1MV51"/>
<feature type="domain" description="HTH OST-type" evidence="7">
    <location>
        <begin position="1"/>
        <end position="74"/>
    </location>
</feature>
<comment type="subcellular location">
    <subcellularLocation>
        <location evidence="1">Cytoplasm</location>
    </subcellularLocation>
</comment>
<organism evidence="8">
    <name type="scientific">Photinus pyralis</name>
    <name type="common">Common eastern firefly</name>
    <name type="synonym">Lampyris pyralis</name>
    <dbReference type="NCBI Taxonomy" id="7054"/>
    <lineage>
        <taxon>Eukaryota</taxon>
        <taxon>Metazoa</taxon>
        <taxon>Ecdysozoa</taxon>
        <taxon>Arthropoda</taxon>
        <taxon>Hexapoda</taxon>
        <taxon>Insecta</taxon>
        <taxon>Pterygota</taxon>
        <taxon>Neoptera</taxon>
        <taxon>Endopterygota</taxon>
        <taxon>Coleoptera</taxon>
        <taxon>Polyphaga</taxon>
        <taxon>Elateriformia</taxon>
        <taxon>Elateroidea</taxon>
        <taxon>Lampyridae</taxon>
        <taxon>Lampyrinae</taxon>
        <taxon>Photinus</taxon>
    </lineage>
</organism>
<evidence type="ECO:0000256" key="1">
    <source>
        <dbReference type="ARBA" id="ARBA00004496"/>
    </source>
</evidence>
<dbReference type="EMBL" id="GEZM01024213">
    <property type="protein sequence ID" value="JAV87866.1"/>
    <property type="molecule type" value="Transcribed_RNA"/>
</dbReference>
<feature type="region of interest" description="Disordered" evidence="5">
    <location>
        <begin position="187"/>
        <end position="218"/>
    </location>
</feature>
<dbReference type="PROSITE" id="PS50304">
    <property type="entry name" value="TUDOR"/>
    <property type="match status" value="1"/>
</dbReference>
<accession>A0A1Y1MV51</accession>
<protein>
    <recommendedName>
        <fullName evidence="9">HTH OST-type domain-containing protein</fullName>
    </recommendedName>
</protein>
<dbReference type="Pfam" id="PF12872">
    <property type="entry name" value="OST-HTH"/>
    <property type="match status" value="2"/>
</dbReference>
<dbReference type="InterPro" id="IPR041966">
    <property type="entry name" value="LOTUS-like"/>
</dbReference>
<dbReference type="Gene3D" id="2.30.30.140">
    <property type="match status" value="1"/>
</dbReference>
<name>A0A1Y1MV51_PHOPY</name>
<dbReference type="InterPro" id="IPR035437">
    <property type="entry name" value="SNase_OB-fold_sf"/>
</dbReference>
<keyword evidence="2" id="KW-0963">Cytoplasm</keyword>
<feature type="domain" description="Tudor" evidence="6">
    <location>
        <begin position="432"/>
        <end position="491"/>
    </location>
</feature>
<evidence type="ECO:0000259" key="6">
    <source>
        <dbReference type="PROSITE" id="PS50304"/>
    </source>
</evidence>
<evidence type="ECO:0000259" key="7">
    <source>
        <dbReference type="PROSITE" id="PS51644"/>
    </source>
</evidence>
<evidence type="ECO:0008006" key="9">
    <source>
        <dbReference type="Google" id="ProtNLM"/>
    </source>
</evidence>
<feature type="compositionally biased region" description="Low complexity" evidence="5">
    <location>
        <begin position="150"/>
        <end position="164"/>
    </location>
</feature>
<dbReference type="InterPro" id="IPR002999">
    <property type="entry name" value="Tudor"/>
</dbReference>
<feature type="compositionally biased region" description="Polar residues" evidence="5">
    <location>
        <begin position="191"/>
        <end position="206"/>
    </location>
</feature>
<keyword evidence="3" id="KW-0677">Repeat</keyword>
<evidence type="ECO:0000256" key="4">
    <source>
        <dbReference type="ARBA" id="ARBA00022871"/>
    </source>
</evidence>
<dbReference type="InterPro" id="IPR025605">
    <property type="entry name" value="OST-HTH/LOTUS_dom"/>
</dbReference>
<dbReference type="PANTHER" id="PTHR22948:SF76">
    <property type="entry name" value="FI20010P1-RELATED"/>
    <property type="match status" value="1"/>
</dbReference>
<dbReference type="Gene3D" id="2.40.50.90">
    <property type="match status" value="1"/>
</dbReference>
<evidence type="ECO:0000313" key="8">
    <source>
        <dbReference type="EMBL" id="JAV87866.1"/>
    </source>
</evidence>
<evidence type="ECO:0000256" key="2">
    <source>
        <dbReference type="ARBA" id="ARBA00022490"/>
    </source>
</evidence>
<dbReference type="GO" id="GO:0030154">
    <property type="term" value="P:cell differentiation"/>
    <property type="evidence" value="ECO:0007669"/>
    <property type="project" value="UniProtKB-ARBA"/>
</dbReference>
<keyword evidence="4" id="KW-0744">Spermatogenesis</keyword>
<dbReference type="Pfam" id="PF00567">
    <property type="entry name" value="TUDOR"/>
    <property type="match status" value="1"/>
</dbReference>
<reference evidence="8" key="1">
    <citation type="journal article" date="2016" name="Sci. Rep.">
        <title>Molecular characterization of firefly nuptial gifts: a multi-omics approach sheds light on postcopulatory sexual selection.</title>
        <authorList>
            <person name="Al-Wathiqui N."/>
            <person name="Fallon T.R."/>
            <person name="South A."/>
            <person name="Weng J.K."/>
            <person name="Lewis S.M."/>
        </authorList>
    </citation>
    <scope>NUCLEOTIDE SEQUENCE</scope>
</reference>
<proteinExistence type="predicted"/>
<dbReference type="InterPro" id="IPR050621">
    <property type="entry name" value="Tudor_domain_containing"/>
</dbReference>